<keyword evidence="2" id="KW-0472">Membrane</keyword>
<dbReference type="EMBL" id="JABZGW010000035">
    <property type="protein sequence ID" value="MBF4807374.1"/>
    <property type="molecule type" value="Genomic_DNA"/>
</dbReference>
<feature type="compositionally biased region" description="Polar residues" evidence="1">
    <location>
        <begin position="13"/>
        <end position="27"/>
    </location>
</feature>
<accession>A0A930W199</accession>
<evidence type="ECO:0000313" key="4">
    <source>
        <dbReference type="Proteomes" id="UP000698335"/>
    </source>
</evidence>
<dbReference type="RefSeq" id="WP_315572455.1">
    <property type="nucleotide sequence ID" value="NZ_CAUTZM010000003.1"/>
</dbReference>
<protein>
    <submittedName>
        <fullName evidence="3">Uncharacterized protein</fullName>
    </submittedName>
</protein>
<feature type="compositionally biased region" description="Low complexity" evidence="1">
    <location>
        <begin position="146"/>
        <end position="157"/>
    </location>
</feature>
<gene>
    <name evidence="3" type="ORF">HXK26_01565</name>
</gene>
<comment type="caution">
    <text evidence="3">The sequence shown here is derived from an EMBL/GenBank/DDBJ whole genome shotgun (WGS) entry which is preliminary data.</text>
</comment>
<feature type="region of interest" description="Disordered" evidence="1">
    <location>
        <begin position="1"/>
        <end position="42"/>
    </location>
</feature>
<name>A0A930W199_9ACTN</name>
<sequence length="157" mass="17302">MAQKNLFGRQRRTTQVPPTISRDGSTASRDERSTSPRRVQGRHAAYYMRPQNERHTDPVRHARADVARAQGHPATRYGTHYGTLNPRDEAQAAYANRRRRSSRMKTGRVAIAVVIALILLWLVVTLVSSCVQGGATKDVTSSDAQTTVTGTVSTSTN</sequence>
<evidence type="ECO:0000256" key="2">
    <source>
        <dbReference type="SAM" id="Phobius"/>
    </source>
</evidence>
<dbReference type="AlphaFoldDB" id="A0A930W199"/>
<feature type="transmembrane region" description="Helical" evidence="2">
    <location>
        <begin position="107"/>
        <end position="127"/>
    </location>
</feature>
<reference evidence="3" key="1">
    <citation type="submission" date="2020-04" db="EMBL/GenBank/DDBJ databases">
        <title>Deep metagenomics examines the oral microbiome during advanced dental caries in children, revealing novel taxa and co-occurrences with host molecules.</title>
        <authorList>
            <person name="Baker J.L."/>
            <person name="Morton J.T."/>
            <person name="Dinis M."/>
            <person name="Alvarez R."/>
            <person name="Tran N.C."/>
            <person name="Knight R."/>
            <person name="Edlund A."/>
        </authorList>
    </citation>
    <scope>NUCLEOTIDE SEQUENCE</scope>
    <source>
        <strain evidence="3">JCVI_38_bin.5</strain>
    </source>
</reference>
<keyword evidence="2" id="KW-1133">Transmembrane helix</keyword>
<evidence type="ECO:0000313" key="3">
    <source>
        <dbReference type="EMBL" id="MBF4807374.1"/>
    </source>
</evidence>
<proteinExistence type="predicted"/>
<evidence type="ECO:0000256" key="1">
    <source>
        <dbReference type="SAM" id="MobiDB-lite"/>
    </source>
</evidence>
<organism evidence="3 4">
    <name type="scientific">Lancefieldella rimae</name>
    <dbReference type="NCBI Taxonomy" id="1383"/>
    <lineage>
        <taxon>Bacteria</taxon>
        <taxon>Bacillati</taxon>
        <taxon>Actinomycetota</taxon>
        <taxon>Coriobacteriia</taxon>
        <taxon>Coriobacteriales</taxon>
        <taxon>Atopobiaceae</taxon>
        <taxon>Lancefieldella</taxon>
    </lineage>
</organism>
<dbReference type="Proteomes" id="UP000698335">
    <property type="component" value="Unassembled WGS sequence"/>
</dbReference>
<keyword evidence="2" id="KW-0812">Transmembrane</keyword>
<feature type="region of interest" description="Disordered" evidence="1">
    <location>
        <begin position="135"/>
        <end position="157"/>
    </location>
</feature>